<dbReference type="Gene3D" id="3.20.20.70">
    <property type="entry name" value="Aldolase class I"/>
    <property type="match status" value="1"/>
</dbReference>
<keyword evidence="16" id="KW-1185">Reference proteome</keyword>
<evidence type="ECO:0000256" key="9">
    <source>
        <dbReference type="ARBA" id="ARBA00022756"/>
    </source>
</evidence>
<dbReference type="SFLD" id="SFLDG01060">
    <property type="entry name" value="BATS_domain_containing"/>
    <property type="match status" value="1"/>
</dbReference>
<evidence type="ECO:0000256" key="10">
    <source>
        <dbReference type="ARBA" id="ARBA00023004"/>
    </source>
</evidence>
<feature type="binding site" evidence="13">
    <location>
        <position position="204"/>
    </location>
    <ligand>
        <name>[2Fe-2S] cluster</name>
        <dbReference type="ChEBI" id="CHEBI:190135"/>
    </ligand>
</feature>
<comment type="subunit">
    <text evidence="13">Homodimer.</text>
</comment>
<feature type="binding site" evidence="13">
    <location>
        <position position="73"/>
    </location>
    <ligand>
        <name>[4Fe-4S] cluster</name>
        <dbReference type="ChEBI" id="CHEBI:49883"/>
        <note>4Fe-4S-S-AdoMet</note>
    </ligand>
</feature>
<keyword evidence="5 13" id="KW-0808">Transferase</keyword>
<dbReference type="GO" id="GO:0004076">
    <property type="term" value="F:biotin synthase activity"/>
    <property type="evidence" value="ECO:0007669"/>
    <property type="project" value="UniProtKB-EC"/>
</dbReference>
<dbReference type="PANTHER" id="PTHR22976">
    <property type="entry name" value="BIOTIN SYNTHASE"/>
    <property type="match status" value="1"/>
</dbReference>
<evidence type="ECO:0000256" key="4">
    <source>
        <dbReference type="ARBA" id="ARBA00022485"/>
    </source>
</evidence>
<dbReference type="InterPro" id="IPR013785">
    <property type="entry name" value="Aldolase_TIM"/>
</dbReference>
<keyword evidence="7 13" id="KW-0001">2Fe-2S</keyword>
<dbReference type="InterPro" id="IPR010722">
    <property type="entry name" value="BATS_dom"/>
</dbReference>
<dbReference type="EC" id="2.8.1.6" evidence="3 13"/>
<comment type="cofactor">
    <cofactor evidence="13">
        <name>[2Fe-2S] cluster</name>
        <dbReference type="ChEBI" id="CHEBI:190135"/>
    </cofactor>
    <text evidence="13">Binds 1 [2Fe-2S] cluster. The cluster is coordinated with 3 cysteines and 1 arginine.</text>
</comment>
<dbReference type="PIRSF" id="PIRSF001619">
    <property type="entry name" value="Biotin_synth"/>
    <property type="match status" value="1"/>
</dbReference>
<dbReference type="SMART" id="SM00876">
    <property type="entry name" value="BATS"/>
    <property type="match status" value="1"/>
</dbReference>
<evidence type="ECO:0000256" key="3">
    <source>
        <dbReference type="ARBA" id="ARBA00012236"/>
    </source>
</evidence>
<dbReference type="Pfam" id="PF06968">
    <property type="entry name" value="BATS"/>
    <property type="match status" value="1"/>
</dbReference>
<evidence type="ECO:0000256" key="13">
    <source>
        <dbReference type="HAMAP-Rule" id="MF_01694"/>
    </source>
</evidence>
<dbReference type="Proteomes" id="UP001595386">
    <property type="component" value="Unassembled WGS sequence"/>
</dbReference>
<dbReference type="HAMAP" id="MF_01694">
    <property type="entry name" value="BioB"/>
    <property type="match status" value="1"/>
</dbReference>
<feature type="binding site" evidence="13">
    <location>
        <position position="113"/>
    </location>
    <ligand>
        <name>[2Fe-2S] cluster</name>
        <dbReference type="ChEBI" id="CHEBI:190135"/>
    </ligand>
</feature>
<accession>A0ABV7B3Q2</accession>
<sequence>MPDATSTADSFTLAASAQARHDWAIDEIEALFALPFNDLLFHAQRVHRTHFDPNAVQVSTLLSIKTGACPEDCKYCPQSGHYNTGLGKEKLLEIEKVVEQALAAREAGASRFCMGAAWKSPRDKDLGAVLEMVRRVKALGLETCMTLGMVDNDQAGRLAEAGLDYYNHNLDTSPEFYSEIITTRTYADRLETLGHVREAGMKVCSGGILGMGEAPRDRAALLQQLVRLEPHPESVPINMLVKIPGTPLEHVEDLDPVEFIRAIAVARILMPTSHVRLSAGREHMNESTQALAFLAGANSIFYGERLLTTANPQAERDRALFAKLGLHPEQRDTCVDDDRAQAIVETDLSRQAAQQAAALATELTYDVSGA</sequence>
<dbReference type="Pfam" id="PF04055">
    <property type="entry name" value="Radical_SAM"/>
    <property type="match status" value="1"/>
</dbReference>
<comment type="cofactor">
    <cofactor evidence="13">
        <name>[4Fe-4S] cluster</name>
        <dbReference type="ChEBI" id="CHEBI:49883"/>
    </cofactor>
    <text evidence="13">Binds 1 [4Fe-4S] cluster. The cluster is coordinated with 3 cysteines and an exchangeable S-adenosyl-L-methionine.</text>
</comment>
<protein>
    <recommendedName>
        <fullName evidence="3 13">Biotin synthase</fullName>
        <ecNumber evidence="3 13">2.8.1.6</ecNumber>
    </recommendedName>
</protein>
<dbReference type="InterPro" id="IPR007197">
    <property type="entry name" value="rSAM"/>
</dbReference>
<comment type="caution">
    <text evidence="15">The sequence shown here is derived from an EMBL/GenBank/DDBJ whole genome shotgun (WGS) entry which is preliminary data.</text>
</comment>
<comment type="pathway">
    <text evidence="1 13">Cofactor biosynthesis; biotin biosynthesis; biotin from 7,8-diaminononanoate: step 2/2.</text>
</comment>
<dbReference type="EMBL" id="JBHRSQ010000008">
    <property type="protein sequence ID" value="MFC2991501.1"/>
    <property type="molecule type" value="Genomic_DNA"/>
</dbReference>
<dbReference type="SUPFAM" id="SSF102114">
    <property type="entry name" value="Radical SAM enzymes"/>
    <property type="match status" value="1"/>
</dbReference>
<dbReference type="PROSITE" id="PS51918">
    <property type="entry name" value="RADICAL_SAM"/>
    <property type="match status" value="1"/>
</dbReference>
<keyword evidence="10 13" id="KW-0408">Iron</keyword>
<feature type="domain" description="Radical SAM core" evidence="14">
    <location>
        <begin position="54"/>
        <end position="281"/>
    </location>
</feature>
<feature type="binding site" evidence="13">
    <location>
        <position position="144"/>
    </location>
    <ligand>
        <name>[2Fe-2S] cluster</name>
        <dbReference type="ChEBI" id="CHEBI:190135"/>
    </ligand>
</feature>
<gene>
    <name evidence="13 15" type="primary">bioB</name>
    <name evidence="15" type="ORF">ACFODV_05610</name>
</gene>
<dbReference type="SFLD" id="SFLDF00272">
    <property type="entry name" value="biotin_synthase"/>
    <property type="match status" value="1"/>
</dbReference>
<dbReference type="InterPro" id="IPR058240">
    <property type="entry name" value="rSAM_sf"/>
</dbReference>
<feature type="binding site" evidence="13">
    <location>
        <position position="276"/>
    </location>
    <ligand>
        <name>[2Fe-2S] cluster</name>
        <dbReference type="ChEBI" id="CHEBI:190135"/>
    </ligand>
</feature>
<feature type="binding site" evidence="13">
    <location>
        <position position="69"/>
    </location>
    <ligand>
        <name>[4Fe-4S] cluster</name>
        <dbReference type="ChEBI" id="CHEBI:49883"/>
        <note>4Fe-4S-S-AdoMet</note>
    </ligand>
</feature>
<evidence type="ECO:0000256" key="1">
    <source>
        <dbReference type="ARBA" id="ARBA00004942"/>
    </source>
</evidence>
<evidence type="ECO:0000313" key="15">
    <source>
        <dbReference type="EMBL" id="MFC2991501.1"/>
    </source>
</evidence>
<evidence type="ECO:0000256" key="12">
    <source>
        <dbReference type="ARBA" id="ARBA00051157"/>
    </source>
</evidence>
<evidence type="ECO:0000256" key="8">
    <source>
        <dbReference type="ARBA" id="ARBA00022723"/>
    </source>
</evidence>
<evidence type="ECO:0000256" key="11">
    <source>
        <dbReference type="ARBA" id="ARBA00023014"/>
    </source>
</evidence>
<comment type="function">
    <text evidence="13">Catalyzes the conversion of dethiobiotin (DTB) to biotin by the insertion of a sulfur atom into dethiobiotin via a radical-based mechanism.</text>
</comment>
<comment type="similarity">
    <text evidence="2 13">Belongs to the radical SAM superfamily. Biotin synthase family.</text>
</comment>
<dbReference type="NCBIfam" id="TIGR00433">
    <property type="entry name" value="bioB"/>
    <property type="match status" value="1"/>
</dbReference>
<dbReference type="RefSeq" id="WP_379755922.1">
    <property type="nucleotide sequence ID" value="NZ_JBHRSQ010000008.1"/>
</dbReference>
<dbReference type="SFLD" id="SFLDG01278">
    <property type="entry name" value="biotin_synthase_like"/>
    <property type="match status" value="1"/>
</dbReference>
<evidence type="ECO:0000256" key="2">
    <source>
        <dbReference type="ARBA" id="ARBA00010765"/>
    </source>
</evidence>
<feature type="binding site" evidence="13">
    <location>
        <position position="76"/>
    </location>
    <ligand>
        <name>[4Fe-4S] cluster</name>
        <dbReference type="ChEBI" id="CHEBI:49883"/>
        <note>4Fe-4S-S-AdoMet</note>
    </ligand>
</feature>
<comment type="catalytic activity">
    <reaction evidence="12 13">
        <text>(4R,5S)-dethiobiotin + (sulfur carrier)-SH + 2 reduced [2Fe-2S]-[ferredoxin] + 2 S-adenosyl-L-methionine = (sulfur carrier)-H + biotin + 2 5'-deoxyadenosine + 2 L-methionine + 2 oxidized [2Fe-2S]-[ferredoxin]</text>
        <dbReference type="Rhea" id="RHEA:22060"/>
        <dbReference type="Rhea" id="RHEA-COMP:10000"/>
        <dbReference type="Rhea" id="RHEA-COMP:10001"/>
        <dbReference type="Rhea" id="RHEA-COMP:14737"/>
        <dbReference type="Rhea" id="RHEA-COMP:14739"/>
        <dbReference type="ChEBI" id="CHEBI:17319"/>
        <dbReference type="ChEBI" id="CHEBI:29917"/>
        <dbReference type="ChEBI" id="CHEBI:33737"/>
        <dbReference type="ChEBI" id="CHEBI:33738"/>
        <dbReference type="ChEBI" id="CHEBI:57586"/>
        <dbReference type="ChEBI" id="CHEBI:57844"/>
        <dbReference type="ChEBI" id="CHEBI:59789"/>
        <dbReference type="ChEBI" id="CHEBI:64428"/>
        <dbReference type="ChEBI" id="CHEBI:149473"/>
        <dbReference type="EC" id="2.8.1.6"/>
    </reaction>
</comment>
<organism evidence="15 16">
    <name type="scientific">Halomonas tibetensis</name>
    <dbReference type="NCBI Taxonomy" id="2259590"/>
    <lineage>
        <taxon>Bacteria</taxon>
        <taxon>Pseudomonadati</taxon>
        <taxon>Pseudomonadota</taxon>
        <taxon>Gammaproteobacteria</taxon>
        <taxon>Oceanospirillales</taxon>
        <taxon>Halomonadaceae</taxon>
        <taxon>Halomonas</taxon>
    </lineage>
</organism>
<dbReference type="SMART" id="SM00729">
    <property type="entry name" value="Elp3"/>
    <property type="match status" value="1"/>
</dbReference>
<keyword evidence="8 13" id="KW-0479">Metal-binding</keyword>
<keyword evidence="11 13" id="KW-0411">Iron-sulfur</keyword>
<dbReference type="PANTHER" id="PTHR22976:SF2">
    <property type="entry name" value="BIOTIN SYNTHASE, MITOCHONDRIAL"/>
    <property type="match status" value="1"/>
</dbReference>
<evidence type="ECO:0000256" key="7">
    <source>
        <dbReference type="ARBA" id="ARBA00022714"/>
    </source>
</evidence>
<dbReference type="InterPro" id="IPR002684">
    <property type="entry name" value="Biotin_synth/BioAB"/>
</dbReference>
<dbReference type="SFLD" id="SFLDS00029">
    <property type="entry name" value="Radical_SAM"/>
    <property type="match status" value="1"/>
</dbReference>
<keyword evidence="4 13" id="KW-0004">4Fe-4S</keyword>
<dbReference type="CDD" id="cd01335">
    <property type="entry name" value="Radical_SAM"/>
    <property type="match status" value="1"/>
</dbReference>
<evidence type="ECO:0000259" key="14">
    <source>
        <dbReference type="PROSITE" id="PS51918"/>
    </source>
</evidence>
<evidence type="ECO:0000313" key="16">
    <source>
        <dbReference type="Proteomes" id="UP001595386"/>
    </source>
</evidence>
<keyword evidence="9 13" id="KW-0093">Biotin biosynthesis</keyword>
<evidence type="ECO:0000256" key="6">
    <source>
        <dbReference type="ARBA" id="ARBA00022691"/>
    </source>
</evidence>
<dbReference type="InterPro" id="IPR024177">
    <property type="entry name" value="Biotin_synthase"/>
</dbReference>
<name>A0ABV7B3Q2_9GAMM</name>
<reference evidence="16" key="1">
    <citation type="journal article" date="2019" name="Int. J. Syst. Evol. Microbiol.">
        <title>The Global Catalogue of Microorganisms (GCM) 10K type strain sequencing project: providing services to taxonomists for standard genome sequencing and annotation.</title>
        <authorList>
            <consortium name="The Broad Institute Genomics Platform"/>
            <consortium name="The Broad Institute Genome Sequencing Center for Infectious Disease"/>
            <person name="Wu L."/>
            <person name="Ma J."/>
        </authorList>
    </citation>
    <scope>NUCLEOTIDE SEQUENCE [LARGE SCALE GENOMIC DNA]</scope>
    <source>
        <strain evidence="16">KCTC 52660</strain>
    </source>
</reference>
<keyword evidence="6 13" id="KW-0949">S-adenosyl-L-methionine</keyword>
<evidence type="ECO:0000256" key="5">
    <source>
        <dbReference type="ARBA" id="ARBA00022679"/>
    </source>
</evidence>
<dbReference type="InterPro" id="IPR006638">
    <property type="entry name" value="Elp3/MiaA/NifB-like_rSAM"/>
</dbReference>
<proteinExistence type="inferred from homology"/>